<dbReference type="GO" id="GO:0046872">
    <property type="term" value="F:metal ion binding"/>
    <property type="evidence" value="ECO:0007669"/>
    <property type="project" value="UniProtKB-KW"/>
</dbReference>
<keyword evidence="3" id="KW-0479">Metal-binding</keyword>
<dbReference type="SUPFAM" id="SSF50129">
    <property type="entry name" value="GroES-like"/>
    <property type="match status" value="1"/>
</dbReference>
<dbReference type="AlphaFoldDB" id="A0A7X0RSS9"/>
<proteinExistence type="inferred from homology"/>
<dbReference type="Proteomes" id="UP000547209">
    <property type="component" value="Unassembled WGS sequence"/>
</dbReference>
<dbReference type="RefSeq" id="WP_185670905.1">
    <property type="nucleotide sequence ID" value="NZ_JACJVP010000032.1"/>
</dbReference>
<dbReference type="Gene3D" id="3.40.50.720">
    <property type="entry name" value="NAD(P)-binding Rossmann-like Domain"/>
    <property type="match status" value="1"/>
</dbReference>
<dbReference type="Pfam" id="PF00107">
    <property type="entry name" value="ADH_zinc_N"/>
    <property type="match status" value="1"/>
</dbReference>
<evidence type="ECO:0000259" key="6">
    <source>
        <dbReference type="Pfam" id="PF00107"/>
    </source>
</evidence>
<accession>A0A7X0RSS9</accession>
<protein>
    <submittedName>
        <fullName evidence="8">Zinc-binding alcohol dehydrogenase</fullName>
    </submittedName>
</protein>
<evidence type="ECO:0000259" key="7">
    <source>
        <dbReference type="Pfam" id="PF08240"/>
    </source>
</evidence>
<evidence type="ECO:0000256" key="4">
    <source>
        <dbReference type="ARBA" id="ARBA00022833"/>
    </source>
</evidence>
<comment type="similarity">
    <text evidence="2">Belongs to the zinc-containing alcohol dehydrogenase family.</text>
</comment>
<evidence type="ECO:0000256" key="1">
    <source>
        <dbReference type="ARBA" id="ARBA00001947"/>
    </source>
</evidence>
<dbReference type="InterPro" id="IPR013154">
    <property type="entry name" value="ADH-like_N"/>
</dbReference>
<dbReference type="GO" id="GO:0016491">
    <property type="term" value="F:oxidoreductase activity"/>
    <property type="evidence" value="ECO:0007669"/>
    <property type="project" value="UniProtKB-KW"/>
</dbReference>
<feature type="domain" description="Alcohol dehydrogenase-like C-terminal" evidence="6">
    <location>
        <begin position="148"/>
        <end position="263"/>
    </location>
</feature>
<evidence type="ECO:0000256" key="2">
    <source>
        <dbReference type="ARBA" id="ARBA00008072"/>
    </source>
</evidence>
<organism evidence="8 9">
    <name type="scientific">Cohnella nanjingensis</name>
    <dbReference type="NCBI Taxonomy" id="1387779"/>
    <lineage>
        <taxon>Bacteria</taxon>
        <taxon>Bacillati</taxon>
        <taxon>Bacillota</taxon>
        <taxon>Bacilli</taxon>
        <taxon>Bacillales</taxon>
        <taxon>Paenibacillaceae</taxon>
        <taxon>Cohnella</taxon>
    </lineage>
</organism>
<keyword evidence="9" id="KW-1185">Reference proteome</keyword>
<keyword evidence="5" id="KW-0560">Oxidoreductase</keyword>
<evidence type="ECO:0000313" key="9">
    <source>
        <dbReference type="Proteomes" id="UP000547209"/>
    </source>
</evidence>
<dbReference type="PANTHER" id="PTHR43350">
    <property type="entry name" value="NAD-DEPENDENT ALCOHOL DEHYDROGENASE"/>
    <property type="match status" value="1"/>
</dbReference>
<sequence length="335" mass="36481">MNNKQIVFEAPWRVEVRETPIATGGLGAHEVLVKKKYTLISPGTELACLSGREGWFGMPGVPGYAAVSEIVEVGSGVKDFSAGDLVFHYGDHSAYQVVPANGVFLRAPQNVPPTWIPFARMATVAFTSIRVSNIELGDAVVVTGLGLIGNMASQLAKLQGASVYGIDLSQRRLQLAEETGIDAALHPDRADVREAILQRTNGEGASALIEATGVPKAAVDNLPLLAKYGELILLGSPRGEYQTNVTELLNYVHLINYGSISIRGAHEWRFPVARDPFVKHSLVRNSQIVFDLMANRQLKIEPLISHVLRPEQAAEAYEGLRNDKERYAGVLFDWA</sequence>
<dbReference type="InterPro" id="IPR011032">
    <property type="entry name" value="GroES-like_sf"/>
</dbReference>
<dbReference type="InterPro" id="IPR013149">
    <property type="entry name" value="ADH-like_C"/>
</dbReference>
<dbReference type="Gene3D" id="3.90.180.10">
    <property type="entry name" value="Medium-chain alcohol dehydrogenases, catalytic domain"/>
    <property type="match status" value="2"/>
</dbReference>
<comment type="caution">
    <text evidence="8">The sequence shown here is derived from an EMBL/GenBank/DDBJ whole genome shotgun (WGS) entry which is preliminary data.</text>
</comment>
<evidence type="ECO:0000256" key="5">
    <source>
        <dbReference type="ARBA" id="ARBA00023002"/>
    </source>
</evidence>
<feature type="domain" description="Alcohol dehydrogenase-like N-terminal" evidence="7">
    <location>
        <begin position="27"/>
        <end position="87"/>
    </location>
</feature>
<evidence type="ECO:0000256" key="3">
    <source>
        <dbReference type="ARBA" id="ARBA00022723"/>
    </source>
</evidence>
<comment type="cofactor">
    <cofactor evidence="1">
        <name>Zn(2+)</name>
        <dbReference type="ChEBI" id="CHEBI:29105"/>
    </cofactor>
</comment>
<reference evidence="8 9" key="1">
    <citation type="submission" date="2020-08" db="EMBL/GenBank/DDBJ databases">
        <title>Cohnella phylogeny.</title>
        <authorList>
            <person name="Dunlap C."/>
        </authorList>
    </citation>
    <scope>NUCLEOTIDE SEQUENCE [LARGE SCALE GENOMIC DNA]</scope>
    <source>
        <strain evidence="8 9">DSM 28246</strain>
    </source>
</reference>
<evidence type="ECO:0000313" key="8">
    <source>
        <dbReference type="EMBL" id="MBB6673064.1"/>
    </source>
</evidence>
<dbReference type="InterPro" id="IPR036291">
    <property type="entry name" value="NAD(P)-bd_dom_sf"/>
</dbReference>
<dbReference type="CDD" id="cd08255">
    <property type="entry name" value="2-desacetyl-2-hydroxyethyl_bacteriochlorophyllide_like"/>
    <property type="match status" value="1"/>
</dbReference>
<dbReference type="EMBL" id="JACJVP010000032">
    <property type="protein sequence ID" value="MBB6673064.1"/>
    <property type="molecule type" value="Genomic_DNA"/>
</dbReference>
<keyword evidence="4" id="KW-0862">Zinc</keyword>
<gene>
    <name evidence="8" type="ORF">H7C19_20485</name>
</gene>
<dbReference type="PANTHER" id="PTHR43350:SF19">
    <property type="entry name" value="D-GULOSIDE 3-DEHYDROGENASE"/>
    <property type="match status" value="1"/>
</dbReference>
<name>A0A7X0RSS9_9BACL</name>
<dbReference type="SUPFAM" id="SSF51735">
    <property type="entry name" value="NAD(P)-binding Rossmann-fold domains"/>
    <property type="match status" value="1"/>
</dbReference>
<dbReference type="Pfam" id="PF08240">
    <property type="entry name" value="ADH_N"/>
    <property type="match status" value="1"/>
</dbReference>